<dbReference type="InterPro" id="IPR041698">
    <property type="entry name" value="Methyltransf_25"/>
</dbReference>
<dbReference type="SUPFAM" id="SSF53335">
    <property type="entry name" value="S-adenosyl-L-methionine-dependent methyltransferases"/>
    <property type="match status" value="1"/>
</dbReference>
<dbReference type="Gene3D" id="3.40.50.150">
    <property type="entry name" value="Vaccinia Virus protein VP39"/>
    <property type="match status" value="1"/>
</dbReference>
<evidence type="ECO:0000313" key="3">
    <source>
        <dbReference type="Proteomes" id="UP000306196"/>
    </source>
</evidence>
<evidence type="ECO:0000313" key="2">
    <source>
        <dbReference type="EMBL" id="TLD68709.1"/>
    </source>
</evidence>
<dbReference type="GO" id="GO:0010420">
    <property type="term" value="F:polyprenyldihydroxybenzoate methyltransferase activity"/>
    <property type="evidence" value="ECO:0007669"/>
    <property type="project" value="TreeGrafter"/>
</dbReference>
<dbReference type="PANTHER" id="PTHR43464:SF23">
    <property type="entry name" value="JUVENILE HORMONE ACID O-METHYLTRANSFERASE"/>
    <property type="match status" value="1"/>
</dbReference>
<proteinExistence type="predicted"/>
<keyword evidence="2" id="KW-0489">Methyltransferase</keyword>
<accession>A0A5R8KAZ2</accession>
<dbReference type="GO" id="GO:0032259">
    <property type="term" value="P:methylation"/>
    <property type="evidence" value="ECO:0007669"/>
    <property type="project" value="UniProtKB-KW"/>
</dbReference>
<evidence type="ECO:0000259" key="1">
    <source>
        <dbReference type="Pfam" id="PF13649"/>
    </source>
</evidence>
<dbReference type="Proteomes" id="UP000306196">
    <property type="component" value="Unassembled WGS sequence"/>
</dbReference>
<dbReference type="PANTHER" id="PTHR43464">
    <property type="entry name" value="METHYLTRANSFERASE"/>
    <property type="match status" value="1"/>
</dbReference>
<dbReference type="CDD" id="cd02440">
    <property type="entry name" value="AdoMet_MTases"/>
    <property type="match status" value="1"/>
</dbReference>
<keyword evidence="2" id="KW-0808">Transferase</keyword>
<protein>
    <submittedName>
        <fullName evidence="2">Class I SAM-dependent methyltransferase</fullName>
    </submittedName>
</protein>
<reference evidence="2 3" key="1">
    <citation type="submission" date="2019-05" db="EMBL/GenBank/DDBJ databases">
        <title>Verrucobacter flavum gen. nov., sp. nov. a new member of the family Verrucomicrobiaceae.</title>
        <authorList>
            <person name="Szuroczki S."/>
            <person name="Abbaszade G."/>
            <person name="Szabo A."/>
            <person name="Felfoldi T."/>
            <person name="Schumann P."/>
            <person name="Boka K."/>
            <person name="Keki Z."/>
            <person name="Toumi M."/>
            <person name="Toth E."/>
        </authorList>
    </citation>
    <scope>NUCLEOTIDE SEQUENCE [LARGE SCALE GENOMIC DNA]</scope>
    <source>
        <strain evidence="2 3">MG-N-17</strain>
    </source>
</reference>
<gene>
    <name evidence="2" type="ORF">FEM03_21240</name>
</gene>
<feature type="domain" description="Methyltransferase" evidence="1">
    <location>
        <begin position="44"/>
        <end position="142"/>
    </location>
</feature>
<dbReference type="RefSeq" id="WP_138088321.1">
    <property type="nucleotide sequence ID" value="NZ_VAUV01000020.1"/>
</dbReference>
<keyword evidence="3" id="KW-1185">Reference proteome</keyword>
<sequence>MSNWYDTPLYYDIIFDEDSQKEAAFLETLNAQHGADPTAKILRILEPACGSGRLIAALAQRGHHISGFDLNSHMLDYAHQRLQKQNLSAPLWQDRLEDFTLPTTTPPFDLAHCLVSTFKYILDDLGPTSHLHHVANALRPGGLYILGFHLTDYSDQKPQHERWVAEREGIHVICNTHTWPADRSTRQEKLRNRLRITRDGQTTHQETHWQFRTYDLPQVKALLKSAPQFELVTCHDFNYNATAPLKLNHTTFDLVLVLRKKPNPNLIPTPSNSPPFPDSIV</sequence>
<dbReference type="InterPro" id="IPR029063">
    <property type="entry name" value="SAM-dependent_MTases_sf"/>
</dbReference>
<dbReference type="AlphaFoldDB" id="A0A5R8KAZ2"/>
<comment type="caution">
    <text evidence="2">The sequence shown here is derived from an EMBL/GenBank/DDBJ whole genome shotgun (WGS) entry which is preliminary data.</text>
</comment>
<dbReference type="Pfam" id="PF13649">
    <property type="entry name" value="Methyltransf_25"/>
    <property type="match status" value="1"/>
</dbReference>
<dbReference type="Gene3D" id="2.20.25.110">
    <property type="entry name" value="S-adenosyl-L-methionine-dependent methyltransferases"/>
    <property type="match status" value="1"/>
</dbReference>
<organism evidence="2 3">
    <name type="scientific">Phragmitibacter flavus</name>
    <dbReference type="NCBI Taxonomy" id="2576071"/>
    <lineage>
        <taxon>Bacteria</taxon>
        <taxon>Pseudomonadati</taxon>
        <taxon>Verrucomicrobiota</taxon>
        <taxon>Verrucomicrobiia</taxon>
        <taxon>Verrucomicrobiales</taxon>
        <taxon>Verrucomicrobiaceae</taxon>
        <taxon>Phragmitibacter</taxon>
    </lineage>
</organism>
<dbReference type="EMBL" id="VAUV01000020">
    <property type="protein sequence ID" value="TLD68709.1"/>
    <property type="molecule type" value="Genomic_DNA"/>
</dbReference>
<dbReference type="OrthoDB" id="9811589at2"/>
<name>A0A5R8KAZ2_9BACT</name>